<accession>A0A0F8ZY33</accession>
<comment type="caution">
    <text evidence="1">The sequence shown here is derived from an EMBL/GenBank/DDBJ whole genome shotgun (WGS) entry which is preliminary data.</text>
</comment>
<sequence>MRWRGHLNWKDITERVIGGVIAGLVAGSTFW</sequence>
<proteinExistence type="predicted"/>
<dbReference type="AlphaFoldDB" id="A0A0F8ZY33"/>
<evidence type="ECO:0000313" key="1">
    <source>
        <dbReference type="EMBL" id="KKK71319.1"/>
    </source>
</evidence>
<reference evidence="1" key="1">
    <citation type="journal article" date="2015" name="Nature">
        <title>Complex archaea that bridge the gap between prokaryotes and eukaryotes.</title>
        <authorList>
            <person name="Spang A."/>
            <person name="Saw J.H."/>
            <person name="Jorgensen S.L."/>
            <person name="Zaremba-Niedzwiedzka K."/>
            <person name="Martijn J."/>
            <person name="Lind A.E."/>
            <person name="van Eijk R."/>
            <person name="Schleper C."/>
            <person name="Guy L."/>
            <person name="Ettema T.J."/>
        </authorList>
    </citation>
    <scope>NUCLEOTIDE SEQUENCE</scope>
</reference>
<gene>
    <name evidence="1" type="ORF">LCGC14_2915110</name>
</gene>
<name>A0A0F8ZY33_9ZZZZ</name>
<feature type="non-terminal residue" evidence="1">
    <location>
        <position position="31"/>
    </location>
</feature>
<protein>
    <submittedName>
        <fullName evidence="1">Uncharacterized protein</fullName>
    </submittedName>
</protein>
<dbReference type="EMBL" id="LAZR01057793">
    <property type="protein sequence ID" value="KKK71319.1"/>
    <property type="molecule type" value="Genomic_DNA"/>
</dbReference>
<organism evidence="1">
    <name type="scientific">marine sediment metagenome</name>
    <dbReference type="NCBI Taxonomy" id="412755"/>
    <lineage>
        <taxon>unclassified sequences</taxon>
        <taxon>metagenomes</taxon>
        <taxon>ecological metagenomes</taxon>
    </lineage>
</organism>